<evidence type="ECO:0000256" key="4">
    <source>
        <dbReference type="ARBA" id="ARBA00022741"/>
    </source>
</evidence>
<keyword evidence="3 7" id="KW-0819">tRNA processing</keyword>
<comment type="domain">
    <text evidence="7">The N-terminal region contains the highly conserved SGGXDS motif, predicted to be a P-loop motif involved in ATP binding.</text>
</comment>
<comment type="subcellular location">
    <subcellularLocation>
        <location evidence="7">Cytoplasm</location>
    </subcellularLocation>
</comment>
<feature type="domain" description="tRNA(Ile)-lysidine synthase substrate-binding" evidence="9">
    <location>
        <begin position="272"/>
        <end position="335"/>
    </location>
</feature>
<organism evidence="10 11">
    <name type="scientific">Leucobacter rhizosphaerae</name>
    <dbReference type="NCBI Taxonomy" id="2932245"/>
    <lineage>
        <taxon>Bacteria</taxon>
        <taxon>Bacillati</taxon>
        <taxon>Actinomycetota</taxon>
        <taxon>Actinomycetes</taxon>
        <taxon>Micrococcales</taxon>
        <taxon>Microbacteriaceae</taxon>
        <taxon>Leucobacter</taxon>
    </lineage>
</organism>
<dbReference type="PANTHER" id="PTHR43033">
    <property type="entry name" value="TRNA(ILE)-LYSIDINE SYNTHASE-RELATED"/>
    <property type="match status" value="1"/>
</dbReference>
<dbReference type="Pfam" id="PF01171">
    <property type="entry name" value="ATP_bind_3"/>
    <property type="match status" value="1"/>
</dbReference>
<proteinExistence type="inferred from homology"/>
<dbReference type="InterPro" id="IPR015262">
    <property type="entry name" value="tRNA_Ile_lys_synt_subst-bd"/>
</dbReference>
<keyword evidence="4 7" id="KW-0547">Nucleotide-binding</keyword>
<dbReference type="Pfam" id="PF09179">
    <property type="entry name" value="TilS"/>
    <property type="match status" value="1"/>
</dbReference>
<keyword evidence="5 7" id="KW-0067">ATP-binding</keyword>
<evidence type="ECO:0000259" key="8">
    <source>
        <dbReference type="Pfam" id="PF01171"/>
    </source>
</evidence>
<dbReference type="CDD" id="cd01992">
    <property type="entry name" value="TilS_N"/>
    <property type="match status" value="1"/>
</dbReference>
<feature type="binding site" evidence="7">
    <location>
        <begin position="48"/>
        <end position="53"/>
    </location>
    <ligand>
        <name>ATP</name>
        <dbReference type="ChEBI" id="CHEBI:30616"/>
    </ligand>
</feature>
<sequence>MEPRAPLHPAVAATRVAVRRALSGAGSPLVSDGAAGSGVEPRVLVALSGGADSLALAAALAFEAPRAGWVAGAVIVDHGLQPESERIAAQAAAQATALGLAPAVVRRVSVVAEDDGPEAAARDARYAALAAVAEELGAALTLTAHTRDDQAEQVLLGIARGSGARSLAGIPPTRGIISRPFLDVSRQQTEDACAAQELTPWQDPHNADPRYTRVRVRSRILPLLEAELGPGVAAALARTAAQLREDADAFETMVAEQIEEIVEPAEAGIAVSVAALQANPAALRHRLIRRVAEAEFGSELSREHTLGIAALVTDWRGQGPIFVPGIRVTRVGGRVVMTRQLGSPRASDPRP</sequence>
<evidence type="ECO:0000256" key="7">
    <source>
        <dbReference type="HAMAP-Rule" id="MF_01161"/>
    </source>
</evidence>
<comment type="function">
    <text evidence="7">Ligates lysine onto the cytidine present at position 34 of the AUA codon-specific tRNA(Ile) that contains the anticodon CAU, in an ATP-dependent manner. Cytidine is converted to lysidine, thus changing the amino acid specificity of the tRNA from methionine to isoleucine.</text>
</comment>
<keyword evidence="1 7" id="KW-0963">Cytoplasm</keyword>
<evidence type="ECO:0000313" key="11">
    <source>
        <dbReference type="Proteomes" id="UP000831775"/>
    </source>
</evidence>
<keyword evidence="2 7" id="KW-0436">Ligase</keyword>
<accession>A0ABY4FUW8</accession>
<dbReference type="Gene3D" id="3.40.50.620">
    <property type="entry name" value="HUPs"/>
    <property type="match status" value="1"/>
</dbReference>
<feature type="domain" description="tRNA(Ile)-lysidine/2-thiocytidine synthase N-terminal" evidence="8">
    <location>
        <begin position="43"/>
        <end position="218"/>
    </location>
</feature>
<comment type="catalytic activity">
    <reaction evidence="6 7">
        <text>cytidine(34) in tRNA(Ile2) + L-lysine + ATP = lysidine(34) in tRNA(Ile2) + AMP + diphosphate + H(+)</text>
        <dbReference type="Rhea" id="RHEA:43744"/>
        <dbReference type="Rhea" id="RHEA-COMP:10625"/>
        <dbReference type="Rhea" id="RHEA-COMP:10670"/>
        <dbReference type="ChEBI" id="CHEBI:15378"/>
        <dbReference type="ChEBI" id="CHEBI:30616"/>
        <dbReference type="ChEBI" id="CHEBI:32551"/>
        <dbReference type="ChEBI" id="CHEBI:33019"/>
        <dbReference type="ChEBI" id="CHEBI:82748"/>
        <dbReference type="ChEBI" id="CHEBI:83665"/>
        <dbReference type="ChEBI" id="CHEBI:456215"/>
        <dbReference type="EC" id="6.3.4.19"/>
    </reaction>
</comment>
<dbReference type="EC" id="6.3.4.19" evidence="7"/>
<dbReference type="NCBIfam" id="TIGR02432">
    <property type="entry name" value="lysidine_TilS_N"/>
    <property type="match status" value="1"/>
</dbReference>
<evidence type="ECO:0000256" key="5">
    <source>
        <dbReference type="ARBA" id="ARBA00022840"/>
    </source>
</evidence>
<dbReference type="GO" id="GO:0032267">
    <property type="term" value="F:tRNA(Ile)-lysidine synthase activity"/>
    <property type="evidence" value="ECO:0007669"/>
    <property type="project" value="UniProtKB-EC"/>
</dbReference>
<dbReference type="PANTHER" id="PTHR43033:SF1">
    <property type="entry name" value="TRNA(ILE)-LYSIDINE SYNTHASE-RELATED"/>
    <property type="match status" value="1"/>
</dbReference>
<evidence type="ECO:0000256" key="2">
    <source>
        <dbReference type="ARBA" id="ARBA00022598"/>
    </source>
</evidence>
<evidence type="ECO:0000256" key="1">
    <source>
        <dbReference type="ARBA" id="ARBA00022490"/>
    </source>
</evidence>
<dbReference type="Gene3D" id="1.20.59.20">
    <property type="match status" value="1"/>
</dbReference>
<dbReference type="InterPro" id="IPR012094">
    <property type="entry name" value="tRNA_Ile_lys_synt"/>
</dbReference>
<evidence type="ECO:0000259" key="9">
    <source>
        <dbReference type="Pfam" id="PF09179"/>
    </source>
</evidence>
<dbReference type="HAMAP" id="MF_01161">
    <property type="entry name" value="tRNA_Ile_lys_synt"/>
    <property type="match status" value="1"/>
</dbReference>
<evidence type="ECO:0000256" key="6">
    <source>
        <dbReference type="ARBA" id="ARBA00048539"/>
    </source>
</evidence>
<keyword evidence="11" id="KW-1185">Reference proteome</keyword>
<name>A0ABY4FUW8_9MICO</name>
<dbReference type="EMBL" id="CP095043">
    <property type="protein sequence ID" value="UOQ60073.1"/>
    <property type="molecule type" value="Genomic_DNA"/>
</dbReference>
<comment type="similarity">
    <text evidence="7">Belongs to the tRNA(Ile)-lysidine synthase family.</text>
</comment>
<reference evidence="10 11" key="1">
    <citation type="submission" date="2022-04" db="EMBL/GenBank/DDBJ databases">
        <title>Leucobacter sp. isolated from rhizosphere of onion.</title>
        <authorList>
            <person name="Won M."/>
            <person name="Lee C.-M."/>
            <person name="Woen H.-Y."/>
            <person name="Kwon S.-W."/>
        </authorList>
    </citation>
    <scope>NUCLEOTIDE SEQUENCE [LARGE SCALE GENOMIC DNA]</scope>
    <source>
        <strain evidence="10 11">H25R-14</strain>
    </source>
</reference>
<dbReference type="InterPro" id="IPR014729">
    <property type="entry name" value="Rossmann-like_a/b/a_fold"/>
</dbReference>
<dbReference type="Proteomes" id="UP000831775">
    <property type="component" value="Chromosome"/>
</dbReference>
<dbReference type="InterPro" id="IPR011063">
    <property type="entry name" value="TilS/TtcA_N"/>
</dbReference>
<gene>
    <name evidence="7 10" type="primary">tilS</name>
    <name evidence="10" type="ORF">MUN76_13670</name>
</gene>
<dbReference type="InterPro" id="IPR012795">
    <property type="entry name" value="tRNA_Ile_lys_synt_N"/>
</dbReference>
<protein>
    <recommendedName>
        <fullName evidence="7">tRNA(Ile)-lysidine synthase</fullName>
        <ecNumber evidence="7">6.3.4.19</ecNumber>
    </recommendedName>
    <alternativeName>
        <fullName evidence="7">tRNA(Ile)-2-lysyl-cytidine synthase</fullName>
    </alternativeName>
    <alternativeName>
        <fullName evidence="7">tRNA(Ile)-lysidine synthetase</fullName>
    </alternativeName>
</protein>
<evidence type="ECO:0000313" key="10">
    <source>
        <dbReference type="EMBL" id="UOQ60073.1"/>
    </source>
</evidence>
<dbReference type="SUPFAM" id="SSF52402">
    <property type="entry name" value="Adenine nucleotide alpha hydrolases-like"/>
    <property type="match status" value="1"/>
</dbReference>
<evidence type="ECO:0000256" key="3">
    <source>
        <dbReference type="ARBA" id="ARBA00022694"/>
    </source>
</evidence>
<dbReference type="SUPFAM" id="SSF82829">
    <property type="entry name" value="MesJ substrate recognition domain-like"/>
    <property type="match status" value="1"/>
</dbReference>